<accession>A0AAD8R3S8</accession>
<evidence type="ECO:0000313" key="1">
    <source>
        <dbReference type="EMBL" id="KAK1612404.1"/>
    </source>
</evidence>
<dbReference type="AlphaFoldDB" id="A0AAD8R3S8"/>
<sequence length="116" mass="12377">MFFVTPVMVKSELRGDLWQRCHLIGACVGARRATSPMKVTVEVGAASSSACLGVDCLGSLGFRCRLRRGSRWRMSKVKSESLSRGGVTTMTLDDILNGSFSSMASVLRVGSQVGGC</sequence>
<proteinExistence type="predicted"/>
<name>A0AAD8R3S8_LOLMU</name>
<organism evidence="1 2">
    <name type="scientific">Lolium multiflorum</name>
    <name type="common">Italian ryegrass</name>
    <name type="synonym">Lolium perenne subsp. multiflorum</name>
    <dbReference type="NCBI Taxonomy" id="4521"/>
    <lineage>
        <taxon>Eukaryota</taxon>
        <taxon>Viridiplantae</taxon>
        <taxon>Streptophyta</taxon>
        <taxon>Embryophyta</taxon>
        <taxon>Tracheophyta</taxon>
        <taxon>Spermatophyta</taxon>
        <taxon>Magnoliopsida</taxon>
        <taxon>Liliopsida</taxon>
        <taxon>Poales</taxon>
        <taxon>Poaceae</taxon>
        <taxon>BOP clade</taxon>
        <taxon>Pooideae</taxon>
        <taxon>Poodae</taxon>
        <taxon>Poeae</taxon>
        <taxon>Poeae Chloroplast Group 2 (Poeae type)</taxon>
        <taxon>Loliodinae</taxon>
        <taxon>Loliinae</taxon>
        <taxon>Lolium</taxon>
    </lineage>
</organism>
<gene>
    <name evidence="1" type="ORF">QYE76_036077</name>
</gene>
<reference evidence="1" key="1">
    <citation type="submission" date="2023-07" db="EMBL/GenBank/DDBJ databases">
        <title>A chromosome-level genome assembly of Lolium multiflorum.</title>
        <authorList>
            <person name="Chen Y."/>
            <person name="Copetti D."/>
            <person name="Kolliker R."/>
            <person name="Studer B."/>
        </authorList>
    </citation>
    <scope>NUCLEOTIDE SEQUENCE</scope>
    <source>
        <strain evidence="1">02402/16</strain>
        <tissue evidence="1">Leaf</tissue>
    </source>
</reference>
<dbReference type="EMBL" id="JAUUTY010000007">
    <property type="protein sequence ID" value="KAK1612404.1"/>
    <property type="molecule type" value="Genomic_DNA"/>
</dbReference>
<keyword evidence="2" id="KW-1185">Reference proteome</keyword>
<evidence type="ECO:0000313" key="2">
    <source>
        <dbReference type="Proteomes" id="UP001231189"/>
    </source>
</evidence>
<protein>
    <submittedName>
        <fullName evidence="1">Uncharacterized protein</fullName>
    </submittedName>
</protein>
<dbReference type="Proteomes" id="UP001231189">
    <property type="component" value="Unassembled WGS sequence"/>
</dbReference>
<comment type="caution">
    <text evidence="1">The sequence shown here is derived from an EMBL/GenBank/DDBJ whole genome shotgun (WGS) entry which is preliminary data.</text>
</comment>